<dbReference type="EMBL" id="NBBI01000001">
    <property type="protein sequence ID" value="OWK33209.1"/>
    <property type="molecule type" value="Genomic_DNA"/>
</dbReference>
<gene>
    <name evidence="1" type="ORF">SPDO_00830</name>
</gene>
<protein>
    <recommendedName>
        <fullName evidence="3">Bacterial dipeptidyl-peptidase SH3 domain-containing protein</fullName>
    </recommendedName>
</protein>
<accession>A0A245ZTZ7</accession>
<reference evidence="1 2" key="1">
    <citation type="submission" date="2017-03" db="EMBL/GenBank/DDBJ databases">
        <title>Genome sequence of Sphingomonas dokdonensis DSM 21029.</title>
        <authorList>
            <person name="Poehlein A."/>
            <person name="Wuebbeler J.H."/>
            <person name="Steinbuechel A."/>
            <person name="Daniel R."/>
        </authorList>
    </citation>
    <scope>NUCLEOTIDE SEQUENCE [LARGE SCALE GENOMIC DNA]</scope>
    <source>
        <strain evidence="1 2">DSM 21029</strain>
    </source>
</reference>
<keyword evidence="2" id="KW-1185">Reference proteome</keyword>
<comment type="caution">
    <text evidence="1">The sequence shown here is derived from an EMBL/GenBank/DDBJ whole genome shotgun (WGS) entry which is preliminary data.</text>
</comment>
<dbReference type="AlphaFoldDB" id="A0A245ZTZ7"/>
<name>A0A245ZTZ7_9SPHN</name>
<evidence type="ECO:0000313" key="2">
    <source>
        <dbReference type="Proteomes" id="UP000197290"/>
    </source>
</evidence>
<evidence type="ECO:0000313" key="1">
    <source>
        <dbReference type="EMBL" id="OWK33209.1"/>
    </source>
</evidence>
<dbReference type="Proteomes" id="UP000197290">
    <property type="component" value="Unassembled WGS sequence"/>
</dbReference>
<proteinExistence type="predicted"/>
<organism evidence="1 2">
    <name type="scientific">Sphingomonas dokdonensis</name>
    <dbReference type="NCBI Taxonomy" id="344880"/>
    <lineage>
        <taxon>Bacteria</taxon>
        <taxon>Pseudomonadati</taxon>
        <taxon>Pseudomonadota</taxon>
        <taxon>Alphaproteobacteria</taxon>
        <taxon>Sphingomonadales</taxon>
        <taxon>Sphingomonadaceae</taxon>
        <taxon>Sphingomonas</taxon>
    </lineage>
</organism>
<sequence length="116" mass="12017">MTATSPSPLVPPRKTFALVGRSRVLDPARFAVRGDLADVRLADQVFAPHYAAPLPRVVAVEAPLRATRAADGDTLATLAPGDSFELLDITGELAWGVAPASGLVGYVPATALRDAA</sequence>
<evidence type="ECO:0008006" key="3">
    <source>
        <dbReference type="Google" id="ProtNLM"/>
    </source>
</evidence>